<gene>
    <name evidence="1" type="ORF">CK203_045696</name>
</gene>
<evidence type="ECO:0000313" key="1">
    <source>
        <dbReference type="EMBL" id="RVW90354.1"/>
    </source>
</evidence>
<name>A0A438I0U7_VITVI</name>
<dbReference type="AlphaFoldDB" id="A0A438I0U7"/>
<accession>A0A438I0U7</accession>
<sequence length="97" mass="11129">MHKVGVEMLGGFGKVESKIKVRNEAPTVDDPVNPDETEDFDVIFACMETMGRQITDAQSHVNSLIASYNRDMNVLRTHFTYSYYRIDEGNHLVRMNM</sequence>
<protein>
    <submittedName>
        <fullName evidence="1">Uncharacterized protein</fullName>
    </submittedName>
</protein>
<dbReference type="Proteomes" id="UP000288805">
    <property type="component" value="Unassembled WGS sequence"/>
</dbReference>
<dbReference type="EMBL" id="QGNW01000155">
    <property type="protein sequence ID" value="RVW90354.1"/>
    <property type="molecule type" value="Genomic_DNA"/>
</dbReference>
<proteinExistence type="predicted"/>
<organism evidence="1 2">
    <name type="scientific">Vitis vinifera</name>
    <name type="common">Grape</name>
    <dbReference type="NCBI Taxonomy" id="29760"/>
    <lineage>
        <taxon>Eukaryota</taxon>
        <taxon>Viridiplantae</taxon>
        <taxon>Streptophyta</taxon>
        <taxon>Embryophyta</taxon>
        <taxon>Tracheophyta</taxon>
        <taxon>Spermatophyta</taxon>
        <taxon>Magnoliopsida</taxon>
        <taxon>eudicotyledons</taxon>
        <taxon>Gunneridae</taxon>
        <taxon>Pentapetalae</taxon>
        <taxon>rosids</taxon>
        <taxon>Vitales</taxon>
        <taxon>Vitaceae</taxon>
        <taxon>Viteae</taxon>
        <taxon>Vitis</taxon>
    </lineage>
</organism>
<evidence type="ECO:0000313" key="2">
    <source>
        <dbReference type="Proteomes" id="UP000288805"/>
    </source>
</evidence>
<reference evidence="1 2" key="1">
    <citation type="journal article" date="2018" name="PLoS Genet.">
        <title>Population sequencing reveals clonal diversity and ancestral inbreeding in the grapevine cultivar Chardonnay.</title>
        <authorList>
            <person name="Roach M.J."/>
            <person name="Johnson D.L."/>
            <person name="Bohlmann J."/>
            <person name="van Vuuren H.J."/>
            <person name="Jones S.J."/>
            <person name="Pretorius I.S."/>
            <person name="Schmidt S.A."/>
            <person name="Borneman A.R."/>
        </authorList>
    </citation>
    <scope>NUCLEOTIDE SEQUENCE [LARGE SCALE GENOMIC DNA]</scope>
    <source>
        <strain evidence="2">cv. Chardonnay</strain>
        <tissue evidence="1">Leaf</tissue>
    </source>
</reference>
<comment type="caution">
    <text evidence="1">The sequence shown here is derived from an EMBL/GenBank/DDBJ whole genome shotgun (WGS) entry which is preliminary data.</text>
</comment>